<evidence type="ECO:0000313" key="1">
    <source>
        <dbReference type="EMBL" id="GKV47755.1"/>
    </source>
</evidence>
<accession>A0AAV5MD14</accession>
<organism evidence="1 2">
    <name type="scientific">Rubroshorea leprosula</name>
    <dbReference type="NCBI Taxonomy" id="152421"/>
    <lineage>
        <taxon>Eukaryota</taxon>
        <taxon>Viridiplantae</taxon>
        <taxon>Streptophyta</taxon>
        <taxon>Embryophyta</taxon>
        <taxon>Tracheophyta</taxon>
        <taxon>Spermatophyta</taxon>
        <taxon>Magnoliopsida</taxon>
        <taxon>eudicotyledons</taxon>
        <taxon>Gunneridae</taxon>
        <taxon>Pentapetalae</taxon>
        <taxon>rosids</taxon>
        <taxon>malvids</taxon>
        <taxon>Malvales</taxon>
        <taxon>Dipterocarpaceae</taxon>
        <taxon>Rubroshorea</taxon>
    </lineage>
</organism>
<evidence type="ECO:0000313" key="2">
    <source>
        <dbReference type="Proteomes" id="UP001054252"/>
    </source>
</evidence>
<dbReference type="Proteomes" id="UP001054252">
    <property type="component" value="Unassembled WGS sequence"/>
</dbReference>
<comment type="caution">
    <text evidence="1">The sequence shown here is derived from an EMBL/GenBank/DDBJ whole genome shotgun (WGS) entry which is preliminary data.</text>
</comment>
<protein>
    <submittedName>
        <fullName evidence="1">Uncharacterized protein</fullName>
    </submittedName>
</protein>
<proteinExistence type="predicted"/>
<dbReference type="AlphaFoldDB" id="A0AAV5MD14"/>
<gene>
    <name evidence="1" type="ORF">SLEP1_g54622</name>
</gene>
<dbReference type="EMBL" id="BPVZ01000235">
    <property type="protein sequence ID" value="GKV47755.1"/>
    <property type="molecule type" value="Genomic_DNA"/>
</dbReference>
<sequence>MYTQTCSQFFACVTSAWVFNVHPNLLTAFCLCNFCLGI</sequence>
<keyword evidence="2" id="KW-1185">Reference proteome</keyword>
<reference evidence="1 2" key="1">
    <citation type="journal article" date="2021" name="Commun. Biol.">
        <title>The genome of Shorea leprosula (Dipterocarpaceae) highlights the ecological relevance of drought in aseasonal tropical rainforests.</title>
        <authorList>
            <person name="Ng K.K.S."/>
            <person name="Kobayashi M.J."/>
            <person name="Fawcett J.A."/>
            <person name="Hatakeyama M."/>
            <person name="Paape T."/>
            <person name="Ng C.H."/>
            <person name="Ang C.C."/>
            <person name="Tnah L.H."/>
            <person name="Lee C.T."/>
            <person name="Nishiyama T."/>
            <person name="Sese J."/>
            <person name="O'Brien M.J."/>
            <person name="Copetti D."/>
            <person name="Mohd Noor M.I."/>
            <person name="Ong R.C."/>
            <person name="Putra M."/>
            <person name="Sireger I.Z."/>
            <person name="Indrioko S."/>
            <person name="Kosugi Y."/>
            <person name="Izuno A."/>
            <person name="Isagi Y."/>
            <person name="Lee S.L."/>
            <person name="Shimizu K.K."/>
        </authorList>
    </citation>
    <scope>NUCLEOTIDE SEQUENCE [LARGE SCALE GENOMIC DNA]</scope>
    <source>
        <strain evidence="1">214</strain>
    </source>
</reference>
<name>A0AAV5MD14_9ROSI</name>